<dbReference type="KEGG" id="pson:JI735_18810"/>
<evidence type="ECO:0000313" key="3">
    <source>
        <dbReference type="Proteomes" id="UP000595841"/>
    </source>
</evidence>
<dbReference type="EMBL" id="CP068595">
    <property type="protein sequence ID" value="QQZ58793.1"/>
    <property type="molecule type" value="Genomic_DNA"/>
</dbReference>
<keyword evidence="3" id="KW-1185">Reference proteome</keyword>
<dbReference type="AlphaFoldDB" id="A0A974P8M7"/>
<gene>
    <name evidence="2" type="ORF">JI735_18810</name>
</gene>
<evidence type="ECO:0000256" key="1">
    <source>
        <dbReference type="SAM" id="MobiDB-lite"/>
    </source>
</evidence>
<proteinExistence type="predicted"/>
<evidence type="ECO:0000313" key="2">
    <source>
        <dbReference type="EMBL" id="QQZ58793.1"/>
    </source>
</evidence>
<name>A0A974P8M7_9BACL</name>
<sequence>MNKMGLCQRFWCLFVTIVLLLTAAGVYPDFGRKRVEANGTGDTANQLSSTTMSLDPQYTKDAVPFCSASSHTRNDVLAVGQAALYAQGSPFPEGFPVRRRSPNRAGRQRLRLPGIRQLHKQSNHRRSSR</sequence>
<accession>A0A974P8M7</accession>
<protein>
    <submittedName>
        <fullName evidence="2">Uncharacterized protein</fullName>
    </submittedName>
</protein>
<feature type="region of interest" description="Disordered" evidence="1">
    <location>
        <begin position="91"/>
        <end position="111"/>
    </location>
</feature>
<reference evidence="2 3" key="1">
    <citation type="submission" date="2021-01" db="EMBL/GenBank/DDBJ databases">
        <title>Whole genome sequence of Paenibacillus sonchi LMG 24727 for comparative genomics.</title>
        <authorList>
            <person name="Lee G."/>
            <person name="Kim M.-J."/>
            <person name="Lim K."/>
            <person name="Shin J.-H."/>
        </authorList>
    </citation>
    <scope>NUCLEOTIDE SEQUENCE [LARGE SCALE GENOMIC DNA]</scope>
    <source>
        <strain evidence="2 3">LMG 24727</strain>
    </source>
</reference>
<feature type="compositionally biased region" description="Basic residues" evidence="1">
    <location>
        <begin position="97"/>
        <end position="110"/>
    </location>
</feature>
<organism evidence="2 3">
    <name type="scientific">Paenibacillus sonchi</name>
    <dbReference type="NCBI Taxonomy" id="373687"/>
    <lineage>
        <taxon>Bacteria</taxon>
        <taxon>Bacillati</taxon>
        <taxon>Bacillota</taxon>
        <taxon>Bacilli</taxon>
        <taxon>Bacillales</taxon>
        <taxon>Paenibacillaceae</taxon>
        <taxon>Paenibacillus</taxon>
        <taxon>Paenibacillus sonchi group</taxon>
    </lineage>
</organism>
<dbReference type="RefSeq" id="WP_202676293.1">
    <property type="nucleotide sequence ID" value="NZ_CP068595.1"/>
</dbReference>
<dbReference type="Proteomes" id="UP000595841">
    <property type="component" value="Chromosome"/>
</dbReference>